<evidence type="ECO:0000313" key="1">
    <source>
        <dbReference type="EMBL" id="KAF8763531.1"/>
    </source>
</evidence>
<evidence type="ECO:0000313" key="2">
    <source>
        <dbReference type="Proteomes" id="UP000807504"/>
    </source>
</evidence>
<comment type="caution">
    <text evidence="1">The sequence shown here is derived from an EMBL/GenBank/DDBJ whole genome shotgun (WGS) entry which is preliminary data.</text>
</comment>
<organism evidence="1 2">
    <name type="scientific">Argiope bruennichi</name>
    <name type="common">Wasp spider</name>
    <name type="synonym">Aranea bruennichi</name>
    <dbReference type="NCBI Taxonomy" id="94029"/>
    <lineage>
        <taxon>Eukaryota</taxon>
        <taxon>Metazoa</taxon>
        <taxon>Ecdysozoa</taxon>
        <taxon>Arthropoda</taxon>
        <taxon>Chelicerata</taxon>
        <taxon>Arachnida</taxon>
        <taxon>Araneae</taxon>
        <taxon>Araneomorphae</taxon>
        <taxon>Entelegynae</taxon>
        <taxon>Araneoidea</taxon>
        <taxon>Araneidae</taxon>
        <taxon>Argiope</taxon>
    </lineage>
</organism>
<sequence length="128" mass="14731">MATTKISGHLLQKENLELPDIDKSEFEVEDQELINIFATKPLTLKKPFTQAFSTNPFSDDMVANPYGLFRKNTNPFDLLSKNDANQYTSIREDTRISKLDSSEWHESDKMFQKILRSKRHGNSSGTFL</sequence>
<dbReference type="EMBL" id="JABXBU010002231">
    <property type="protein sequence ID" value="KAF8763531.1"/>
    <property type="molecule type" value="Genomic_DNA"/>
</dbReference>
<keyword evidence="2" id="KW-1185">Reference proteome</keyword>
<dbReference type="AlphaFoldDB" id="A0A8T0E0Q8"/>
<reference evidence="1" key="1">
    <citation type="journal article" date="2020" name="bioRxiv">
        <title>Chromosome-level reference genome of the European wasp spider Argiope bruennichi: a resource for studies on range expansion and evolutionary adaptation.</title>
        <authorList>
            <person name="Sheffer M.M."/>
            <person name="Hoppe A."/>
            <person name="Krehenwinkel H."/>
            <person name="Uhl G."/>
            <person name="Kuss A.W."/>
            <person name="Jensen L."/>
            <person name="Jensen C."/>
            <person name="Gillespie R.G."/>
            <person name="Hoff K.J."/>
            <person name="Prost S."/>
        </authorList>
    </citation>
    <scope>NUCLEOTIDE SEQUENCE</scope>
</reference>
<dbReference type="Proteomes" id="UP000807504">
    <property type="component" value="Unassembled WGS sequence"/>
</dbReference>
<name>A0A8T0E0Q8_ARGBR</name>
<proteinExistence type="predicted"/>
<gene>
    <name evidence="1" type="ORF">HNY73_021709</name>
</gene>
<accession>A0A8T0E0Q8</accession>
<protein>
    <submittedName>
        <fullName evidence="1">Uncharacterized protein</fullName>
    </submittedName>
</protein>
<reference evidence="1" key="2">
    <citation type="submission" date="2020-06" db="EMBL/GenBank/DDBJ databases">
        <authorList>
            <person name="Sheffer M."/>
        </authorList>
    </citation>
    <scope>NUCLEOTIDE SEQUENCE</scope>
</reference>